<sequence>MEFFAEVAKIDAELERLGNALAVPFLYDLYVPYHKRFVDLRSDIIREFFVSYSMYPVVMLGTPIIRGIRTTADIDLSSSAVHIETLKRKGKSYGTDFPGSFVTWGNVHEFLNDSKIPLELIQLLWYFAVLRAKPLGIPHDKSKRYYNNIIPSPLSIFTILDRDNQPLVVSPFSAVMVLEVEKSPSEWVPYFPETFHVRRARAYTFVTDGRHVRFAGPFRTFVPDVDGINVGIEPGEALLDYYLGLAVFPFRGNSIGYVSSIYGGRSSPGYFLVFGRLPFSSEIYYLLNFGSTGDCGKRRIVGEGDFRLWAEDFNKALTVLHTKMNFREEWTGDMFFKLYRKWVEKSNSLLGIYEGHFLLKALALGINPFEESLDEILRHPRDPLFEIPHPVSLSKVSKDADLLIKNLLKIGLGIMI</sequence>
<protein>
    <submittedName>
        <fullName evidence="1">Uncharacterized protein</fullName>
    </submittedName>
</protein>
<reference evidence="1 2" key="1">
    <citation type="journal article" date="2015" name="Int. J. Syst. Evol. Microbiol.">
        <title>Thermococcus eurythermalis sp. nov., a conditional piezophilic hyperthermophilic archaeon with a wide temperature range isolated from an oil-immersed chimney in the Guaymas Basin.</title>
        <authorList>
            <person name="Zhao W."/>
            <person name="Zeng X."/>
            <person name="Xiao X."/>
        </authorList>
    </citation>
    <scope>NUCLEOTIDE SEQUENCE [LARGE SCALE GENOMIC DNA]</scope>
    <source>
        <strain evidence="1 2">A501</strain>
    </source>
</reference>
<dbReference type="EMBL" id="CP008887">
    <property type="protein sequence ID" value="AIU70696.1"/>
    <property type="molecule type" value="Genomic_DNA"/>
</dbReference>
<dbReference type="Proteomes" id="UP000029980">
    <property type="component" value="Chromosome"/>
</dbReference>
<accession>A0A097QW70</accession>
<dbReference type="STRING" id="1505907.TEU_10320"/>
<dbReference type="RefSeq" id="WP_050003661.1">
    <property type="nucleotide sequence ID" value="NZ_CP008887.1"/>
</dbReference>
<dbReference type="OrthoDB" id="372923at2157"/>
<name>A0A097QW70_9EURY</name>
<evidence type="ECO:0000313" key="1">
    <source>
        <dbReference type="EMBL" id="AIU70696.1"/>
    </source>
</evidence>
<dbReference type="AlphaFoldDB" id="A0A097QW70"/>
<gene>
    <name evidence="1" type="ORF">TEU_10320</name>
</gene>
<organism evidence="1 2">
    <name type="scientific">Thermococcus eurythermalis</name>
    <dbReference type="NCBI Taxonomy" id="1505907"/>
    <lineage>
        <taxon>Archaea</taxon>
        <taxon>Methanobacteriati</taxon>
        <taxon>Methanobacteriota</taxon>
        <taxon>Thermococci</taxon>
        <taxon>Thermococcales</taxon>
        <taxon>Thermococcaceae</taxon>
        <taxon>Thermococcus</taxon>
    </lineage>
</organism>
<keyword evidence="2" id="KW-1185">Reference proteome</keyword>
<evidence type="ECO:0000313" key="2">
    <source>
        <dbReference type="Proteomes" id="UP000029980"/>
    </source>
</evidence>
<proteinExistence type="predicted"/>
<dbReference type="HOGENOM" id="CLU_659914_0_0_2"/>
<dbReference type="KEGG" id="teu:TEU_10320"/>
<dbReference type="GeneID" id="25153825"/>